<dbReference type="CDD" id="cd04186">
    <property type="entry name" value="GT_2_like_c"/>
    <property type="match status" value="1"/>
</dbReference>
<dbReference type="KEGG" id="atq:GH723_12465"/>
<evidence type="ECO:0000313" key="3">
    <source>
        <dbReference type="Proteomes" id="UP000334019"/>
    </source>
</evidence>
<dbReference type="Pfam" id="PF00535">
    <property type="entry name" value="Glycos_transf_2"/>
    <property type="match status" value="1"/>
</dbReference>
<dbReference type="GO" id="GO:0016740">
    <property type="term" value="F:transferase activity"/>
    <property type="evidence" value="ECO:0007669"/>
    <property type="project" value="UniProtKB-KW"/>
</dbReference>
<name>A0A5Q2RRN0_9ACTN</name>
<dbReference type="AlphaFoldDB" id="A0A5Q2RRN0"/>
<keyword evidence="3" id="KW-1185">Reference proteome</keyword>
<dbReference type="PANTHER" id="PTHR43179">
    <property type="entry name" value="RHAMNOSYLTRANSFERASE WBBL"/>
    <property type="match status" value="1"/>
</dbReference>
<evidence type="ECO:0000313" key="2">
    <source>
        <dbReference type="EMBL" id="QGG95845.1"/>
    </source>
</evidence>
<dbReference type="SUPFAM" id="SSF53756">
    <property type="entry name" value="UDP-Glycosyltransferase/glycogen phosphorylase"/>
    <property type="match status" value="1"/>
</dbReference>
<dbReference type="Gene3D" id="3.40.50.2000">
    <property type="entry name" value="Glycogen Phosphorylase B"/>
    <property type="match status" value="1"/>
</dbReference>
<dbReference type="InterPro" id="IPR001173">
    <property type="entry name" value="Glyco_trans_2-like"/>
</dbReference>
<accession>A0A5Q2RRN0</accession>
<dbReference type="EMBL" id="CP045851">
    <property type="protein sequence ID" value="QGG95845.1"/>
    <property type="molecule type" value="Genomic_DNA"/>
</dbReference>
<organism evidence="2 3">
    <name type="scientific">Actinomarinicola tropica</name>
    <dbReference type="NCBI Taxonomy" id="2789776"/>
    <lineage>
        <taxon>Bacteria</taxon>
        <taxon>Bacillati</taxon>
        <taxon>Actinomycetota</taxon>
        <taxon>Acidimicrobiia</taxon>
        <taxon>Acidimicrobiales</taxon>
        <taxon>Iamiaceae</taxon>
        <taxon>Actinomarinicola</taxon>
    </lineage>
</organism>
<gene>
    <name evidence="2" type="ORF">GH723_12465</name>
</gene>
<dbReference type="Pfam" id="PF13692">
    <property type="entry name" value="Glyco_trans_1_4"/>
    <property type="match status" value="1"/>
</dbReference>
<keyword evidence="2" id="KW-0808">Transferase</keyword>
<reference evidence="2 3" key="1">
    <citation type="submission" date="2019-11" db="EMBL/GenBank/DDBJ databases">
        <authorList>
            <person name="He Y."/>
        </authorList>
    </citation>
    <scope>NUCLEOTIDE SEQUENCE [LARGE SCALE GENOMIC DNA]</scope>
    <source>
        <strain evidence="2 3">SCSIO 58843</strain>
    </source>
</reference>
<proteinExistence type="predicted"/>
<sequence>MTGVPRPVEALDPEIGLPRSTDPLVSIVVLAWRQADLLDACLRSLAQHDTEVPFEVVLVLNGATAEVRRLVADRVQGAVVVDSSTNLGFAGGNVLGASVARGEHLVLLNDDAEVLPGWLDQLVAAVDRPTVGAVGSLVLFPDGTVQDAGGAIWPDGWTSIADRHHPVHIAARRGRRRVHYASGCSLLVRREAWDAVGGLDTRYHPAYFEDVDLCLALDQKGWEVLVEPTSMILHHESASSTSRFKSFLFERNHRQLLDKWGRVVTERPVPPPGAGDRTLDALAMLRRDGPRILVVDDRAPRAAAGSGFPRTLELLVQLAGRPHLQVAILPTAFGDVSAELDAARLGIQVLAGDFAEQCRQFDPDLVVVSRPHNAARALPVLRDVCPRAVVVADVEALFHRRLDLQAEVVGDAREAARLRREARRVEAMEREMVVAADHVITLSVDEHAWIESVPGHATAHLVPPWSSNLTMQPSRWEERRDTLFVAGWAAGPGAPNSDGLIWYHDEVLPRLLDLAPDVGLDVTGGRPAPDVAGLAGPHLRFTGRVDDLAEVYQRARVAVAPVRFGAGVKLKVMEALQMGVPVVTTSVGAEGFEAELRQAIVVHDDPADTAAAVARLATDRDAWFEQRLRIEVACARTIARGAPTIAGTLEDILPAMAAPDARDAAS</sequence>
<dbReference type="PANTHER" id="PTHR43179:SF7">
    <property type="entry name" value="RHAMNOSYLTRANSFERASE WBBL"/>
    <property type="match status" value="1"/>
</dbReference>
<dbReference type="SUPFAM" id="SSF53448">
    <property type="entry name" value="Nucleotide-diphospho-sugar transferases"/>
    <property type="match status" value="1"/>
</dbReference>
<dbReference type="RefSeq" id="WP_153759951.1">
    <property type="nucleotide sequence ID" value="NZ_CP045851.1"/>
</dbReference>
<dbReference type="Proteomes" id="UP000334019">
    <property type="component" value="Chromosome"/>
</dbReference>
<evidence type="ECO:0000259" key="1">
    <source>
        <dbReference type="Pfam" id="PF00535"/>
    </source>
</evidence>
<dbReference type="InterPro" id="IPR029044">
    <property type="entry name" value="Nucleotide-diphossugar_trans"/>
</dbReference>
<dbReference type="Gene3D" id="3.90.550.10">
    <property type="entry name" value="Spore Coat Polysaccharide Biosynthesis Protein SpsA, Chain A"/>
    <property type="match status" value="1"/>
</dbReference>
<feature type="domain" description="Glycosyltransferase 2-like" evidence="1">
    <location>
        <begin position="26"/>
        <end position="192"/>
    </location>
</feature>
<protein>
    <submittedName>
        <fullName evidence="2">Glycosyltransferase</fullName>
    </submittedName>
</protein>